<feature type="transmembrane region" description="Helical" evidence="6">
    <location>
        <begin position="58"/>
        <end position="78"/>
    </location>
</feature>
<evidence type="ECO:0000256" key="1">
    <source>
        <dbReference type="ARBA" id="ARBA00004141"/>
    </source>
</evidence>
<dbReference type="EMBL" id="SFCI01001865">
    <property type="protein sequence ID" value="TFY74802.1"/>
    <property type="molecule type" value="Genomic_DNA"/>
</dbReference>
<dbReference type="PROSITE" id="PS50850">
    <property type="entry name" value="MFS"/>
    <property type="match status" value="1"/>
</dbReference>
<comment type="caution">
    <text evidence="8">The sequence shown here is derived from an EMBL/GenBank/DDBJ whole genome shotgun (WGS) entry which is preliminary data.</text>
</comment>
<evidence type="ECO:0000256" key="3">
    <source>
        <dbReference type="ARBA" id="ARBA00022692"/>
    </source>
</evidence>
<dbReference type="AlphaFoldDB" id="A0A4Y9ZJB3"/>
<feature type="domain" description="Major facilitator superfamily (MFS) profile" evidence="7">
    <location>
        <begin position="1"/>
        <end position="161"/>
    </location>
</feature>
<dbReference type="SUPFAM" id="SSF103473">
    <property type="entry name" value="MFS general substrate transporter"/>
    <property type="match status" value="1"/>
</dbReference>
<keyword evidence="2" id="KW-0813">Transport</keyword>
<keyword evidence="3 6" id="KW-0812">Transmembrane</keyword>
<comment type="subcellular location">
    <subcellularLocation>
        <location evidence="1">Membrane</location>
        <topology evidence="1">Multi-pass membrane protein</topology>
    </subcellularLocation>
</comment>
<gene>
    <name evidence="8" type="ORF">EWM64_g9210</name>
</gene>
<keyword evidence="4 6" id="KW-1133">Transmembrane helix</keyword>
<feature type="transmembrane region" description="Helical" evidence="6">
    <location>
        <begin position="25"/>
        <end position="46"/>
    </location>
</feature>
<evidence type="ECO:0000313" key="9">
    <source>
        <dbReference type="Proteomes" id="UP000298061"/>
    </source>
</evidence>
<dbReference type="InterPro" id="IPR011701">
    <property type="entry name" value="MFS"/>
</dbReference>
<feature type="transmembrane region" description="Helical" evidence="6">
    <location>
        <begin position="90"/>
        <end position="110"/>
    </location>
</feature>
<evidence type="ECO:0000256" key="2">
    <source>
        <dbReference type="ARBA" id="ARBA00022448"/>
    </source>
</evidence>
<proteinExistence type="predicted"/>
<dbReference type="PANTHER" id="PTHR43791:SF50">
    <property type="entry name" value="TRANSPORTER, PUTATIVE (AFU_ORTHOLOGUE AFUA_2G00840)-RELATED"/>
    <property type="match status" value="1"/>
</dbReference>
<evidence type="ECO:0000256" key="5">
    <source>
        <dbReference type="ARBA" id="ARBA00023136"/>
    </source>
</evidence>
<evidence type="ECO:0000256" key="6">
    <source>
        <dbReference type="SAM" id="Phobius"/>
    </source>
</evidence>
<dbReference type="InterPro" id="IPR036259">
    <property type="entry name" value="MFS_trans_sf"/>
</dbReference>
<evidence type="ECO:0000313" key="8">
    <source>
        <dbReference type="EMBL" id="TFY74802.1"/>
    </source>
</evidence>
<dbReference type="Gene3D" id="1.20.1250.20">
    <property type="entry name" value="MFS general substrate transporter like domains"/>
    <property type="match status" value="1"/>
</dbReference>
<dbReference type="STRING" id="135208.A0A4Y9ZJB3"/>
<reference evidence="8 9" key="1">
    <citation type="submission" date="2019-02" db="EMBL/GenBank/DDBJ databases">
        <title>Genome sequencing of the rare red list fungi Hericium alpestre (H. flagellum).</title>
        <authorList>
            <person name="Buettner E."/>
            <person name="Kellner H."/>
        </authorList>
    </citation>
    <scope>NUCLEOTIDE SEQUENCE [LARGE SCALE GENOMIC DNA]</scope>
    <source>
        <strain evidence="8 9">DSM 108284</strain>
    </source>
</reference>
<protein>
    <recommendedName>
        <fullName evidence="7">Major facilitator superfamily (MFS) profile domain-containing protein</fullName>
    </recommendedName>
</protein>
<sequence>MMIGFGSMALCTAAAKNFSQVFALRFLLGLFESAMLPGVVFYLSTFYKRNELALRVGLFYAAYSIAGAFSGLITFGVFHIQNSEYRAWHFLFWIEGGCTIFFAILAFLWLPRSPVTWWLLSAHEKELAHARLLADSSVVVEEKLNIRDAFNSFKDWNTGFG</sequence>
<evidence type="ECO:0000259" key="7">
    <source>
        <dbReference type="PROSITE" id="PS50850"/>
    </source>
</evidence>
<dbReference type="GO" id="GO:0022857">
    <property type="term" value="F:transmembrane transporter activity"/>
    <property type="evidence" value="ECO:0007669"/>
    <property type="project" value="InterPro"/>
</dbReference>
<dbReference type="PANTHER" id="PTHR43791">
    <property type="entry name" value="PERMEASE-RELATED"/>
    <property type="match status" value="1"/>
</dbReference>
<dbReference type="Pfam" id="PF07690">
    <property type="entry name" value="MFS_1"/>
    <property type="match status" value="1"/>
</dbReference>
<organism evidence="8 9">
    <name type="scientific">Hericium alpestre</name>
    <dbReference type="NCBI Taxonomy" id="135208"/>
    <lineage>
        <taxon>Eukaryota</taxon>
        <taxon>Fungi</taxon>
        <taxon>Dikarya</taxon>
        <taxon>Basidiomycota</taxon>
        <taxon>Agaricomycotina</taxon>
        <taxon>Agaricomycetes</taxon>
        <taxon>Russulales</taxon>
        <taxon>Hericiaceae</taxon>
        <taxon>Hericium</taxon>
    </lineage>
</organism>
<accession>A0A4Y9ZJB3</accession>
<keyword evidence="9" id="KW-1185">Reference proteome</keyword>
<dbReference type="GO" id="GO:0016020">
    <property type="term" value="C:membrane"/>
    <property type="evidence" value="ECO:0007669"/>
    <property type="project" value="UniProtKB-SubCell"/>
</dbReference>
<dbReference type="Proteomes" id="UP000298061">
    <property type="component" value="Unassembled WGS sequence"/>
</dbReference>
<dbReference type="OrthoDB" id="2985014at2759"/>
<name>A0A4Y9ZJB3_9AGAM</name>
<dbReference type="InterPro" id="IPR020846">
    <property type="entry name" value="MFS_dom"/>
</dbReference>
<keyword evidence="5 6" id="KW-0472">Membrane</keyword>
<evidence type="ECO:0000256" key="4">
    <source>
        <dbReference type="ARBA" id="ARBA00022989"/>
    </source>
</evidence>